<dbReference type="PANTHER" id="PTHR10755">
    <property type="entry name" value="COPROPORPHYRINOGEN III OXIDASE, MITOCHONDRIAL"/>
    <property type="match status" value="1"/>
</dbReference>
<feature type="binding site" evidence="7">
    <location>
        <begin position="115"/>
        <end position="117"/>
    </location>
    <ligand>
        <name>substrate</name>
    </ligand>
</feature>
<comment type="similarity">
    <text evidence="2 7">Belongs to the aerobic coproporphyrinogen-III oxidase family.</text>
</comment>
<keyword evidence="4 7" id="KW-0560">Oxidoreductase</keyword>
<reference evidence="8 9" key="1">
    <citation type="submission" date="2008-03" db="EMBL/GenBank/DDBJ databases">
        <title>Complete sequence of Leptothrix cholodnii SP-6.</title>
        <authorList>
            <consortium name="US DOE Joint Genome Institute"/>
            <person name="Copeland A."/>
            <person name="Lucas S."/>
            <person name="Lapidus A."/>
            <person name="Glavina del Rio T."/>
            <person name="Dalin E."/>
            <person name="Tice H."/>
            <person name="Bruce D."/>
            <person name="Goodwin L."/>
            <person name="Pitluck S."/>
            <person name="Chertkov O."/>
            <person name="Brettin T."/>
            <person name="Detter J.C."/>
            <person name="Han C."/>
            <person name="Kuske C.R."/>
            <person name="Schmutz J."/>
            <person name="Larimer F."/>
            <person name="Land M."/>
            <person name="Hauser L."/>
            <person name="Kyrpides N."/>
            <person name="Lykidis A."/>
            <person name="Emerson D."/>
            <person name="Richardson P."/>
        </authorList>
    </citation>
    <scope>NUCLEOTIDE SEQUENCE [LARGE SCALE GENOMIC DNA]</scope>
    <source>
        <strain evidence="9">ATCC 51168 / LMG 8142 / SP-6</strain>
    </source>
</reference>
<dbReference type="OrthoDB" id="9777553at2"/>
<evidence type="ECO:0000256" key="6">
    <source>
        <dbReference type="ARBA" id="ARBA00023244"/>
    </source>
</evidence>
<dbReference type="UniPathway" id="UPA00251">
    <property type="reaction ID" value="UER00322"/>
</dbReference>
<dbReference type="EMBL" id="CP001013">
    <property type="protein sequence ID" value="ACB34218.1"/>
    <property type="molecule type" value="Genomic_DNA"/>
</dbReference>
<dbReference type="GO" id="GO:0042803">
    <property type="term" value="F:protein homodimerization activity"/>
    <property type="evidence" value="ECO:0007669"/>
    <property type="project" value="UniProtKB-UniRule"/>
</dbReference>
<dbReference type="GO" id="GO:0006782">
    <property type="term" value="P:protoporphyrinogen IX biosynthetic process"/>
    <property type="evidence" value="ECO:0007669"/>
    <property type="project" value="UniProtKB-UniRule"/>
</dbReference>
<comment type="cofactor">
    <cofactor evidence="7">
        <name>a divalent metal cation</name>
        <dbReference type="ChEBI" id="CHEBI:60240"/>
    </cofactor>
</comment>
<feature type="binding site" evidence="7">
    <location>
        <position position="103"/>
    </location>
    <ligand>
        <name>a divalent metal cation</name>
        <dbReference type="ChEBI" id="CHEBI:60240"/>
    </ligand>
</feature>
<dbReference type="InterPro" id="IPR036406">
    <property type="entry name" value="Coprogen_oxidase_aer_sf"/>
</dbReference>
<feature type="binding site" evidence="7">
    <location>
        <position position="113"/>
    </location>
    <ligand>
        <name>a divalent metal cation</name>
        <dbReference type="ChEBI" id="CHEBI:60240"/>
    </ligand>
</feature>
<comment type="subunit">
    <text evidence="3 7">Homodimer.</text>
</comment>
<evidence type="ECO:0000256" key="1">
    <source>
        <dbReference type="ARBA" id="ARBA00005168"/>
    </source>
</evidence>
<dbReference type="PIRSF" id="PIRSF000166">
    <property type="entry name" value="Coproporphyri_ox"/>
    <property type="match status" value="1"/>
</dbReference>
<feature type="region of interest" description="Important for dimerization" evidence="7">
    <location>
        <begin position="251"/>
        <end position="286"/>
    </location>
</feature>
<feature type="binding site" evidence="7">
    <location>
        <position position="186"/>
    </location>
    <ligand>
        <name>a divalent metal cation</name>
        <dbReference type="ChEBI" id="CHEBI:60240"/>
    </ligand>
</feature>
<dbReference type="Gene3D" id="3.40.1500.10">
    <property type="entry name" value="Coproporphyrinogen III oxidase, aerobic"/>
    <property type="match status" value="1"/>
</dbReference>
<dbReference type="NCBIfam" id="NF003727">
    <property type="entry name" value="PRK05330.1"/>
    <property type="match status" value="1"/>
</dbReference>
<dbReference type="STRING" id="395495.Lcho_1951"/>
<dbReference type="PANTHER" id="PTHR10755:SF0">
    <property type="entry name" value="OXYGEN-DEPENDENT COPROPORPHYRINOGEN-III OXIDASE, MITOCHONDRIAL"/>
    <property type="match status" value="1"/>
</dbReference>
<comment type="subcellular location">
    <subcellularLocation>
        <location evidence="7">Cytoplasm</location>
    </subcellularLocation>
</comment>
<evidence type="ECO:0000313" key="8">
    <source>
        <dbReference type="EMBL" id="ACB34218.1"/>
    </source>
</evidence>
<dbReference type="PROSITE" id="PS01021">
    <property type="entry name" value="COPROGEN_OXIDASE"/>
    <property type="match status" value="1"/>
</dbReference>
<dbReference type="SUPFAM" id="SSF102886">
    <property type="entry name" value="Coproporphyrinogen III oxidase"/>
    <property type="match status" value="1"/>
</dbReference>
<comment type="pathway">
    <text evidence="1 7">Porphyrin-containing compound metabolism; protoporphyrin-IX biosynthesis; protoporphyrinogen-IX from coproporphyrinogen-III (O2 route): step 1/1.</text>
</comment>
<dbReference type="HOGENOM" id="CLU_026169_0_1_4"/>
<gene>
    <name evidence="7" type="primary">hemF</name>
    <name evidence="8" type="ordered locus">Lcho_1951</name>
</gene>
<dbReference type="InterPro" id="IPR001260">
    <property type="entry name" value="Coprogen_oxidase_aer"/>
</dbReference>
<feature type="binding site" evidence="7">
    <location>
        <begin position="269"/>
        <end position="271"/>
    </location>
    <ligand>
        <name>substrate</name>
    </ligand>
</feature>
<evidence type="ECO:0000256" key="3">
    <source>
        <dbReference type="ARBA" id="ARBA00011738"/>
    </source>
</evidence>
<evidence type="ECO:0000256" key="2">
    <source>
        <dbReference type="ARBA" id="ARBA00010644"/>
    </source>
</evidence>
<dbReference type="EC" id="1.3.3.3" evidence="7"/>
<dbReference type="PRINTS" id="PR00073">
    <property type="entry name" value="COPRGNOXDASE"/>
</dbReference>
<keyword evidence="9" id="KW-1185">Reference proteome</keyword>
<dbReference type="KEGG" id="lch:Lcho_1951"/>
<evidence type="ECO:0000313" key="9">
    <source>
        <dbReference type="Proteomes" id="UP000001693"/>
    </source>
</evidence>
<comment type="function">
    <text evidence="7">Involved in the heme biosynthesis. Catalyzes the aerobic oxidative decarboxylation of propionate groups of rings A and B of coproporphyrinogen-III to yield the vinyl groups in protoporphyrinogen-IX.</text>
</comment>
<dbReference type="GO" id="GO:0046872">
    <property type="term" value="F:metal ion binding"/>
    <property type="evidence" value="ECO:0007669"/>
    <property type="project" value="UniProtKB-KW"/>
</dbReference>
<dbReference type="GO" id="GO:0005737">
    <property type="term" value="C:cytoplasm"/>
    <property type="evidence" value="ECO:0007669"/>
    <property type="project" value="UniProtKB-SubCell"/>
</dbReference>
<keyword evidence="7" id="KW-0963">Cytoplasm</keyword>
<dbReference type="HAMAP" id="MF_00333">
    <property type="entry name" value="Coprogen_oxidas"/>
    <property type="match status" value="1"/>
</dbReference>
<dbReference type="Pfam" id="PF01218">
    <property type="entry name" value="Coprogen_oxidas"/>
    <property type="match status" value="1"/>
</dbReference>
<dbReference type="Proteomes" id="UP000001693">
    <property type="component" value="Chromosome"/>
</dbReference>
<organism evidence="8 9">
    <name type="scientific">Leptothrix cholodnii (strain ATCC 51168 / LMG 8142 / SP-6)</name>
    <name type="common">Leptothrix discophora (strain SP-6)</name>
    <dbReference type="NCBI Taxonomy" id="395495"/>
    <lineage>
        <taxon>Bacteria</taxon>
        <taxon>Pseudomonadati</taxon>
        <taxon>Pseudomonadota</taxon>
        <taxon>Betaproteobacteria</taxon>
        <taxon>Burkholderiales</taxon>
        <taxon>Sphaerotilaceae</taxon>
        <taxon>Leptothrix</taxon>
    </lineage>
</organism>
<keyword evidence="6 7" id="KW-0627">Porphyrin biosynthesis</keyword>
<proteinExistence type="inferred from homology"/>
<feature type="active site" description="Proton donor" evidence="7">
    <location>
        <position position="113"/>
    </location>
</feature>
<keyword evidence="5 7" id="KW-0350">Heme biosynthesis</keyword>
<name>B1Y0W0_LEPCP</name>
<evidence type="ECO:0000256" key="5">
    <source>
        <dbReference type="ARBA" id="ARBA00023133"/>
    </source>
</evidence>
<feature type="site" description="Important for dimerization" evidence="7">
    <location>
        <position position="186"/>
    </location>
</feature>
<feature type="binding site" evidence="7">
    <location>
        <position position="99"/>
    </location>
    <ligand>
        <name>substrate</name>
    </ligand>
</feature>
<dbReference type="eggNOG" id="COG0408">
    <property type="taxonomic scope" value="Bacteria"/>
</dbReference>
<keyword evidence="7" id="KW-0479">Metal-binding</keyword>
<dbReference type="GO" id="GO:0004109">
    <property type="term" value="F:coproporphyrinogen oxidase activity"/>
    <property type="evidence" value="ECO:0007669"/>
    <property type="project" value="UniProtKB-UniRule"/>
</dbReference>
<sequence length="315" mass="35311">MNTDTLSNATVRAYLLDLQERICSTLEAQDGHAFIRDAWERPPGGKLEGAGLTRLVENGELLERGGCAFSQVRGTALPPSATQHRPELAGAPFEAMGVSLVFHPRNPFVPTVHMNVRMLSATPTQGPAAGKTVRWFGGGMDLTPYYGFEDDAVHFHRSCHDALAPFGDGLYPRFKQWCDEYFFLKHRNEPRGIGGIFFDDFSELGAEGSFAMLRSVGDAFLGAWLPIALRRQDLPYGEAEQDFQRYRRGRYVEFNLVWDRGTLFGLQSGGRTESILMSMPPQANWRYQWAPEPGTPEARLYSDFLRPRDWLGLGG</sequence>
<protein>
    <recommendedName>
        <fullName evidence="7">Oxygen-dependent coproporphyrinogen-III oxidase</fullName>
        <shortName evidence="7">CPO</shortName>
        <shortName evidence="7">Coprogen oxidase</shortName>
        <shortName evidence="7">Coproporphyrinogenase</shortName>
        <ecNumber evidence="7">1.3.3.3</ecNumber>
    </recommendedName>
</protein>
<dbReference type="InterPro" id="IPR018375">
    <property type="entry name" value="Coprogen_oxidase_CS"/>
</dbReference>
<evidence type="ECO:0000256" key="4">
    <source>
        <dbReference type="ARBA" id="ARBA00023002"/>
    </source>
</evidence>
<dbReference type="AlphaFoldDB" id="B1Y0W0"/>
<feature type="binding site" evidence="7">
    <location>
        <position position="156"/>
    </location>
    <ligand>
        <name>a divalent metal cation</name>
        <dbReference type="ChEBI" id="CHEBI:60240"/>
    </ligand>
</feature>
<accession>B1Y0W0</accession>
<evidence type="ECO:0000256" key="7">
    <source>
        <dbReference type="HAMAP-Rule" id="MF_00333"/>
    </source>
</evidence>
<dbReference type="RefSeq" id="WP_012346979.1">
    <property type="nucleotide sequence ID" value="NC_010524.1"/>
</dbReference>
<comment type="catalytic activity">
    <reaction evidence="7">
        <text>coproporphyrinogen III + O2 + 2 H(+) = protoporphyrinogen IX + 2 CO2 + 2 H2O</text>
        <dbReference type="Rhea" id="RHEA:18257"/>
        <dbReference type="ChEBI" id="CHEBI:15377"/>
        <dbReference type="ChEBI" id="CHEBI:15378"/>
        <dbReference type="ChEBI" id="CHEBI:15379"/>
        <dbReference type="ChEBI" id="CHEBI:16526"/>
        <dbReference type="ChEBI" id="CHEBI:57307"/>
        <dbReference type="ChEBI" id="CHEBI:57309"/>
        <dbReference type="EC" id="1.3.3.3"/>
    </reaction>
</comment>